<evidence type="ECO:0000256" key="10">
    <source>
        <dbReference type="SAM" id="Coils"/>
    </source>
</evidence>
<dbReference type="GO" id="GO:0030915">
    <property type="term" value="C:Smc5-Smc6 complex"/>
    <property type="evidence" value="ECO:0007669"/>
    <property type="project" value="UniProtKB-ARBA"/>
</dbReference>
<reference evidence="13 14" key="1">
    <citation type="submission" date="2020-01" db="EMBL/GenBank/DDBJ databases">
        <authorList>
            <consortium name="DOE Joint Genome Institute"/>
            <person name="Haridas S."/>
            <person name="Albert R."/>
            <person name="Binder M."/>
            <person name="Bloem J."/>
            <person name="Labutti K."/>
            <person name="Salamov A."/>
            <person name="Andreopoulos B."/>
            <person name="Baker S.E."/>
            <person name="Barry K."/>
            <person name="Bills G."/>
            <person name="Bluhm B.H."/>
            <person name="Cannon C."/>
            <person name="Castanera R."/>
            <person name="Culley D.E."/>
            <person name="Daum C."/>
            <person name="Ezra D."/>
            <person name="Gonzalez J.B."/>
            <person name="Henrissat B."/>
            <person name="Kuo A."/>
            <person name="Liang C."/>
            <person name="Lipzen A."/>
            <person name="Lutzoni F."/>
            <person name="Magnuson J."/>
            <person name="Mondo S."/>
            <person name="Nolan M."/>
            <person name="Ohm R."/>
            <person name="Pangilinan J."/>
            <person name="Park H.-J.H."/>
            <person name="Ramirez L."/>
            <person name="Alfaro M."/>
            <person name="Sun H."/>
            <person name="Tritt A."/>
            <person name="Yoshinaga Y."/>
            <person name="Zwiers L.-H.L."/>
            <person name="Turgeon B.G."/>
            <person name="Goodwin S.B."/>
            <person name="Spatafora J.W."/>
            <person name="Crous P.W."/>
            <person name="Grigoriev I.V."/>
        </authorList>
    </citation>
    <scope>NUCLEOTIDE SEQUENCE [LARGE SCALE GENOMIC DNA]</scope>
    <source>
        <strain evidence="13 14">CBS 611.86</strain>
    </source>
</reference>
<dbReference type="SUPFAM" id="SSF52540">
    <property type="entry name" value="P-loop containing nucleoside triphosphate hydrolases"/>
    <property type="match status" value="1"/>
</dbReference>
<dbReference type="Pfam" id="PF02463">
    <property type="entry name" value="SMC_N"/>
    <property type="match status" value="1"/>
</dbReference>
<evidence type="ECO:0000256" key="1">
    <source>
        <dbReference type="ARBA" id="ARBA00004123"/>
    </source>
</evidence>
<evidence type="ECO:0000256" key="3">
    <source>
        <dbReference type="ARBA" id="ARBA00010171"/>
    </source>
</evidence>
<keyword evidence="14" id="KW-1185">Reference proteome</keyword>
<dbReference type="PANTHER" id="PTHR45916:SF1">
    <property type="entry name" value="STRUCTURAL MAINTENANCE OF CHROMOSOMES PROTEIN 5"/>
    <property type="match status" value="1"/>
</dbReference>
<feature type="coiled-coil region" evidence="10">
    <location>
        <begin position="918"/>
        <end position="955"/>
    </location>
</feature>
<dbReference type="GO" id="GO:0005634">
    <property type="term" value="C:nucleus"/>
    <property type="evidence" value="ECO:0007669"/>
    <property type="project" value="UniProtKB-SubCell"/>
</dbReference>
<evidence type="ECO:0000256" key="8">
    <source>
        <dbReference type="ARBA" id="ARBA00023054"/>
    </source>
</evidence>
<organism evidence="13 14">
    <name type="scientific">Massariosphaeria phaeospora</name>
    <dbReference type="NCBI Taxonomy" id="100035"/>
    <lineage>
        <taxon>Eukaryota</taxon>
        <taxon>Fungi</taxon>
        <taxon>Dikarya</taxon>
        <taxon>Ascomycota</taxon>
        <taxon>Pezizomycotina</taxon>
        <taxon>Dothideomycetes</taxon>
        <taxon>Pleosporomycetidae</taxon>
        <taxon>Pleosporales</taxon>
        <taxon>Pleosporales incertae sedis</taxon>
        <taxon>Massariosphaeria</taxon>
    </lineage>
</organism>
<dbReference type="Proteomes" id="UP000481861">
    <property type="component" value="Unassembled WGS sequence"/>
</dbReference>
<evidence type="ECO:0000256" key="7">
    <source>
        <dbReference type="ARBA" id="ARBA00022840"/>
    </source>
</evidence>
<evidence type="ECO:0000256" key="4">
    <source>
        <dbReference type="ARBA" id="ARBA00018687"/>
    </source>
</evidence>
<evidence type="ECO:0000256" key="6">
    <source>
        <dbReference type="ARBA" id="ARBA00022741"/>
    </source>
</evidence>
<dbReference type="PANTHER" id="PTHR45916">
    <property type="entry name" value="STRUCTURAL MAINTENANCE OF CHROMOSOMES PROTEIN 5"/>
    <property type="match status" value="1"/>
</dbReference>
<dbReference type="GO" id="GO:0000724">
    <property type="term" value="P:double-strand break repair via homologous recombination"/>
    <property type="evidence" value="ECO:0007669"/>
    <property type="project" value="TreeGrafter"/>
</dbReference>
<feature type="compositionally biased region" description="Polar residues" evidence="11">
    <location>
        <begin position="45"/>
        <end position="54"/>
    </location>
</feature>
<keyword evidence="5" id="KW-0158">Chromosome</keyword>
<keyword evidence="6" id="KW-0547">Nucleotide-binding</keyword>
<evidence type="ECO:0000259" key="12">
    <source>
        <dbReference type="Pfam" id="PF02463"/>
    </source>
</evidence>
<comment type="caution">
    <text evidence="13">The sequence shown here is derived from an EMBL/GenBank/DDBJ whole genome shotgun (WGS) entry which is preliminary data.</text>
</comment>
<feature type="coiled-coil region" evidence="10">
    <location>
        <begin position="698"/>
        <end position="861"/>
    </location>
</feature>
<accession>A0A7C8I855</accession>
<dbReference type="EMBL" id="JAADJZ010000008">
    <property type="protein sequence ID" value="KAF2873069.1"/>
    <property type="molecule type" value="Genomic_DNA"/>
</dbReference>
<evidence type="ECO:0000256" key="2">
    <source>
        <dbReference type="ARBA" id="ARBA00004286"/>
    </source>
</evidence>
<proteinExistence type="inferred from homology"/>
<evidence type="ECO:0000313" key="13">
    <source>
        <dbReference type="EMBL" id="KAF2873069.1"/>
    </source>
</evidence>
<feature type="region of interest" description="Disordered" evidence="11">
    <location>
        <begin position="1"/>
        <end position="58"/>
    </location>
</feature>
<evidence type="ECO:0000256" key="5">
    <source>
        <dbReference type="ARBA" id="ARBA00022454"/>
    </source>
</evidence>
<feature type="region of interest" description="Disordered" evidence="11">
    <location>
        <begin position="381"/>
        <end position="402"/>
    </location>
</feature>
<dbReference type="Gene3D" id="3.40.50.300">
    <property type="entry name" value="P-loop containing nucleotide triphosphate hydrolases"/>
    <property type="match status" value="2"/>
</dbReference>
<dbReference type="GO" id="GO:0005524">
    <property type="term" value="F:ATP binding"/>
    <property type="evidence" value="ECO:0007669"/>
    <property type="project" value="UniProtKB-KW"/>
</dbReference>
<dbReference type="InterPro" id="IPR027417">
    <property type="entry name" value="P-loop_NTPase"/>
</dbReference>
<gene>
    <name evidence="13" type="ORF">BDV95DRAFT_593447</name>
</gene>
<feature type="compositionally biased region" description="Low complexity" evidence="11">
    <location>
        <begin position="24"/>
        <end position="33"/>
    </location>
</feature>
<evidence type="ECO:0000256" key="9">
    <source>
        <dbReference type="ARBA" id="ARBA00023242"/>
    </source>
</evidence>
<name>A0A7C8I855_9PLEO</name>
<dbReference type="GO" id="GO:0003697">
    <property type="term" value="F:single-stranded DNA binding"/>
    <property type="evidence" value="ECO:0007669"/>
    <property type="project" value="TreeGrafter"/>
</dbReference>
<comment type="similarity">
    <text evidence="3">Belongs to the SMC family. SMC5 subfamily.</text>
</comment>
<protein>
    <recommendedName>
        <fullName evidence="4">Structural maintenance of chromosomes protein 5</fullName>
    </recommendedName>
</protein>
<feature type="domain" description="RecF/RecN/SMC N-terminal" evidence="12">
    <location>
        <begin position="82"/>
        <end position="1080"/>
    </location>
</feature>
<comment type="subcellular location">
    <subcellularLocation>
        <location evidence="2">Chromosome</location>
    </subcellularLocation>
    <subcellularLocation>
        <location evidence="1">Nucleus</location>
    </subcellularLocation>
</comment>
<dbReference type="AlphaFoldDB" id="A0A7C8I855"/>
<feature type="compositionally biased region" description="Basic and acidic residues" evidence="11">
    <location>
        <begin position="383"/>
        <end position="402"/>
    </location>
</feature>
<dbReference type="InterPro" id="IPR003395">
    <property type="entry name" value="RecF/RecN/SMC_N"/>
</dbReference>
<dbReference type="FunFam" id="3.40.50.300:FF:001301">
    <property type="entry name" value="Structural maintenance of chromosomes 5"/>
    <property type="match status" value="1"/>
</dbReference>
<evidence type="ECO:0000256" key="11">
    <source>
        <dbReference type="SAM" id="MobiDB-lite"/>
    </source>
</evidence>
<evidence type="ECO:0000313" key="14">
    <source>
        <dbReference type="Proteomes" id="UP000481861"/>
    </source>
</evidence>
<keyword evidence="8 10" id="KW-0175">Coiled coil</keyword>
<sequence>MPGIIRKPPKRVSALISDEDEQSDSPSVVSTSSKRARHARDASDQPASAPTQTNGRRRIVRTESGQENADDFVEDAHQPGSIVRVKLVNFVTYTAVEFYPGPSLNMIIGPNGTGKSTLVCAICLGLGWSPQNLGRAKDIGEFVKHGCSEAEIEIELAAAAGQSENPVIRRHIRKEKNKSAFYLNGRSTSQKEVMTLAREFSIQIDNLCQFLPQDRVADFAKLEPVALLKETQRAAAPEHMVAWHEQLKDLHSREKIMKHEQAGQEQTLKQLQVKQNATQEDVDRWNQRQGLLTKSKALESCRPVITLKLLKEEVKLDKTKIRDAKQELAQLRADIEPARQAEAEVDRYRNQIEQVTKNRRANVGRAKEPAERLVENIKAQENVSKELHDQANAERDADRRRKLDKTRIETDIARLERAAEDRPVEYDHAASEARIAEMRAESSTAEADEIGIQGSISELREALGKLKNGVQSAMNERGKLDTQNGQQMSRLGKLSKDTAKGWKWFQENRDTLALKGEIYGPPILECTVTDPRYADAVESQLRKGDFVAITCTHPDDTKLLGDKLLGKPMSLHDVTIRTSRQAPSAYRPPVTREELKRFGFDGWLLDYIRGPDPVVAMLCDNNNLHRTAFALKKLSIEQREVLENSLIQRWISDDELSVIARRREYGVFSINVRQIGRATHFTDQPVDAEERRRLDDIVTQLKRTHQEKREQHAELTADQQKLRSVQASLRAEIDNARDEQRRLQKAISEWESIPRKIDEKKDELDSIQNKLNDTSKRIRKYLADAEESSLGAASMTIEYAKAVAQLRTHQEARVEAEIRLVEATCELDSLKEENAHITRDLAEAENAIHKLETEANIKRAERDKFAVKAQRALDAVSEDERAIMREYSVLPSLEELDNEIHTVSSRLELMAEGNPGAIKQFQNRQKQMEQARAKLEECETTLAATKERIDEIREQWEPALDTLVAKISDGFSHNFQQIGCAGQVEVYKDEEDFERWSIQIQVRFRENEPLSILTSQRQSGGERAVSTIFYLMALQDLARSPFRVVDEINQGMDPRNERKVHERMVDIACRERTSQYFLITPKLLNDLKFHPKMRVHCIASGEHMPEKHDTLDFSKLADLALRVKQ</sequence>
<keyword evidence="9" id="KW-0539">Nucleus</keyword>
<dbReference type="OrthoDB" id="10254973at2759"/>
<keyword evidence="7" id="KW-0067">ATP-binding</keyword>